<accession>A0A6I8R8F7</accession>
<keyword evidence="3 7" id="KW-0812">Transmembrane</keyword>
<evidence type="ECO:0000256" key="2">
    <source>
        <dbReference type="ARBA" id="ARBA00006843"/>
    </source>
</evidence>
<name>A0A6I8R8F7_XENTR</name>
<sequence>MPGTYQQPSSLGEGNSRPPVTAVPQERVRDYLGVSIANLVCCCLPLGLAALLYSIQVGRSAILDAHIEFKPFTFILH</sequence>
<organism evidence="8">
    <name type="scientific">Xenopus tropicalis</name>
    <name type="common">Western clawed frog</name>
    <name type="synonym">Silurana tropicalis</name>
    <dbReference type="NCBI Taxonomy" id="8364"/>
    <lineage>
        <taxon>Eukaryota</taxon>
        <taxon>Metazoa</taxon>
        <taxon>Chordata</taxon>
        <taxon>Craniata</taxon>
        <taxon>Vertebrata</taxon>
        <taxon>Euteleostomi</taxon>
        <taxon>Amphibia</taxon>
        <taxon>Batrachia</taxon>
        <taxon>Anura</taxon>
        <taxon>Pipoidea</taxon>
        <taxon>Pipidae</taxon>
        <taxon>Xenopodinae</taxon>
        <taxon>Xenopus</taxon>
        <taxon>Silurana</taxon>
    </lineage>
</organism>
<evidence type="ECO:0000256" key="3">
    <source>
        <dbReference type="ARBA" id="ARBA00022692"/>
    </source>
</evidence>
<reference evidence="8" key="2">
    <citation type="submission" date="2020-05" db="UniProtKB">
        <authorList>
            <consortium name="Ensembl"/>
        </authorList>
    </citation>
    <scope>IDENTIFICATION</scope>
</reference>
<evidence type="ECO:0000256" key="1">
    <source>
        <dbReference type="ARBA" id="ARBA00004370"/>
    </source>
</evidence>
<dbReference type="Pfam" id="PF04505">
    <property type="entry name" value="CD225"/>
    <property type="match status" value="1"/>
</dbReference>
<proteinExistence type="inferred from homology"/>
<dbReference type="GO" id="GO:0016020">
    <property type="term" value="C:membrane"/>
    <property type="evidence" value="ECO:0007669"/>
    <property type="project" value="UniProtKB-SubCell"/>
</dbReference>
<protein>
    <submittedName>
        <fullName evidence="8">Uncharacterized protein</fullName>
    </submittedName>
</protein>
<reference evidence="8" key="1">
    <citation type="journal article" date="2010" name="Science">
        <title>The genome of the Western clawed frog Xenopus tropicalis.</title>
        <authorList>
            <person name="Hellsten U."/>
            <person name="Harland R.M."/>
            <person name="Gilchrist M.J."/>
            <person name="Hendrix D."/>
            <person name="Jurka J."/>
            <person name="Kapitonov V."/>
            <person name="Ovcharenko I."/>
            <person name="Putnam N.H."/>
            <person name="Shu S."/>
            <person name="Taher L."/>
            <person name="Blitz I.L."/>
            <person name="Blumberg B."/>
            <person name="Dichmann D.S."/>
            <person name="Dubchak I."/>
            <person name="Amaya E."/>
            <person name="Detter J.C."/>
            <person name="Fletcher R."/>
            <person name="Gerhard D.S."/>
            <person name="Goodstein D."/>
            <person name="Graves T."/>
            <person name="Grigoriev I.V."/>
            <person name="Grimwood J."/>
            <person name="Kawashima T."/>
            <person name="Lindquist E."/>
            <person name="Lucas S.M."/>
            <person name="Mead P.E."/>
            <person name="Mitros T."/>
            <person name="Ogino H."/>
            <person name="Ohta Y."/>
            <person name="Poliakov A.V."/>
            <person name="Pollet N."/>
            <person name="Robert J."/>
            <person name="Salamov A."/>
            <person name="Sater A.K."/>
            <person name="Schmutz J."/>
            <person name="Terry A."/>
            <person name="Vize P.D."/>
            <person name="Warren W.C."/>
            <person name="Wells D."/>
            <person name="Wills A."/>
            <person name="Wilson R.K."/>
            <person name="Zimmerman L.B."/>
            <person name="Zorn A.M."/>
            <person name="Grainger R."/>
            <person name="Grammer T."/>
            <person name="Khokha M.K."/>
            <person name="Richardson P.M."/>
            <person name="Rokhsar D.S."/>
        </authorList>
    </citation>
    <scope>NUCLEOTIDE SEQUENCE [LARGE SCALE GENOMIC DNA]</scope>
    <source>
        <strain evidence="8">Nigerian</strain>
    </source>
</reference>
<feature type="region of interest" description="Disordered" evidence="6">
    <location>
        <begin position="1"/>
        <end position="21"/>
    </location>
</feature>
<feature type="compositionally biased region" description="Polar residues" evidence="6">
    <location>
        <begin position="1"/>
        <end position="13"/>
    </location>
</feature>
<dbReference type="InterPro" id="IPR007593">
    <property type="entry name" value="CD225/Dispanin_fam"/>
</dbReference>
<evidence type="ECO:0000313" key="8">
    <source>
        <dbReference type="Ensembl" id="ENSXETP00000076916"/>
    </source>
</evidence>
<evidence type="ECO:0000256" key="4">
    <source>
        <dbReference type="ARBA" id="ARBA00022989"/>
    </source>
</evidence>
<dbReference type="Ensembl" id="ENSXETT00000072576">
    <property type="protein sequence ID" value="ENSXETP00000076916"/>
    <property type="gene ID" value="ENSXETG00000039076"/>
</dbReference>
<evidence type="ECO:0000256" key="6">
    <source>
        <dbReference type="SAM" id="MobiDB-lite"/>
    </source>
</evidence>
<feature type="transmembrane region" description="Helical" evidence="7">
    <location>
        <begin position="31"/>
        <end position="53"/>
    </location>
</feature>
<keyword evidence="5 7" id="KW-0472">Membrane</keyword>
<keyword evidence="4 7" id="KW-1133">Transmembrane helix</keyword>
<dbReference type="InParanoid" id="A0A6I8R8F7"/>
<comment type="subcellular location">
    <subcellularLocation>
        <location evidence="1">Membrane</location>
    </subcellularLocation>
</comment>
<dbReference type="AlphaFoldDB" id="A0A6I8R8F7"/>
<comment type="similarity">
    <text evidence="2">Belongs to the CD225/Dispanin family.</text>
</comment>
<dbReference type="Bgee" id="ENSXETG00000039076">
    <property type="expression patterns" value="Expressed in liver and 1 other cell type or tissue"/>
</dbReference>
<evidence type="ECO:0000256" key="7">
    <source>
        <dbReference type="SAM" id="Phobius"/>
    </source>
</evidence>
<evidence type="ECO:0000256" key="5">
    <source>
        <dbReference type="ARBA" id="ARBA00023136"/>
    </source>
</evidence>